<feature type="region of interest" description="Disordered" evidence="6">
    <location>
        <begin position="331"/>
        <end position="350"/>
    </location>
</feature>
<evidence type="ECO:0000256" key="3">
    <source>
        <dbReference type="ARBA" id="ARBA00022692"/>
    </source>
</evidence>
<keyword evidence="4 7" id="KW-1133">Transmembrane helix</keyword>
<evidence type="ECO:0000313" key="9">
    <source>
        <dbReference type="Proteomes" id="UP001596138"/>
    </source>
</evidence>
<feature type="transmembrane region" description="Helical" evidence="7">
    <location>
        <begin position="276"/>
        <end position="300"/>
    </location>
</feature>
<dbReference type="Pfam" id="PF03631">
    <property type="entry name" value="Virul_fac_BrkB"/>
    <property type="match status" value="1"/>
</dbReference>
<keyword evidence="3 7" id="KW-0812">Transmembrane</keyword>
<feature type="transmembrane region" description="Helical" evidence="7">
    <location>
        <begin position="209"/>
        <end position="231"/>
    </location>
</feature>
<evidence type="ECO:0000313" key="8">
    <source>
        <dbReference type="EMBL" id="MFC6238297.1"/>
    </source>
</evidence>
<dbReference type="RefSeq" id="WP_386766389.1">
    <property type="nucleotide sequence ID" value="NZ_JBHSTI010000008.1"/>
</dbReference>
<dbReference type="Proteomes" id="UP001596138">
    <property type="component" value="Unassembled WGS sequence"/>
</dbReference>
<comment type="caution">
    <text evidence="8">The sequence shown here is derived from an EMBL/GenBank/DDBJ whole genome shotgun (WGS) entry which is preliminary data.</text>
</comment>
<feature type="transmembrane region" description="Helical" evidence="7">
    <location>
        <begin position="137"/>
        <end position="162"/>
    </location>
</feature>
<keyword evidence="5 7" id="KW-0472">Membrane</keyword>
<comment type="subcellular location">
    <subcellularLocation>
        <location evidence="1">Cell membrane</location>
        <topology evidence="1">Multi-pass membrane protein</topology>
    </subcellularLocation>
</comment>
<dbReference type="PANTHER" id="PTHR30213">
    <property type="entry name" value="INNER MEMBRANE PROTEIN YHJD"/>
    <property type="match status" value="1"/>
</dbReference>
<evidence type="ECO:0000256" key="1">
    <source>
        <dbReference type="ARBA" id="ARBA00004651"/>
    </source>
</evidence>
<evidence type="ECO:0000256" key="5">
    <source>
        <dbReference type="ARBA" id="ARBA00023136"/>
    </source>
</evidence>
<organism evidence="8 9">
    <name type="scientific">Longivirga aurantiaca</name>
    <dbReference type="NCBI Taxonomy" id="1837743"/>
    <lineage>
        <taxon>Bacteria</taxon>
        <taxon>Bacillati</taxon>
        <taxon>Actinomycetota</taxon>
        <taxon>Actinomycetes</taxon>
        <taxon>Sporichthyales</taxon>
        <taxon>Sporichthyaceae</taxon>
        <taxon>Longivirga</taxon>
    </lineage>
</organism>
<evidence type="ECO:0000256" key="7">
    <source>
        <dbReference type="SAM" id="Phobius"/>
    </source>
</evidence>
<keyword evidence="9" id="KW-1185">Reference proteome</keyword>
<evidence type="ECO:0000256" key="4">
    <source>
        <dbReference type="ARBA" id="ARBA00022989"/>
    </source>
</evidence>
<feature type="compositionally biased region" description="Basic and acidic residues" evidence="6">
    <location>
        <begin position="341"/>
        <end position="350"/>
    </location>
</feature>
<proteinExistence type="predicted"/>
<evidence type="ECO:0000256" key="6">
    <source>
        <dbReference type="SAM" id="MobiDB-lite"/>
    </source>
</evidence>
<feature type="transmembrane region" description="Helical" evidence="7">
    <location>
        <begin position="243"/>
        <end position="264"/>
    </location>
</feature>
<dbReference type="InterPro" id="IPR017039">
    <property type="entry name" value="Virul_fac_BrkB"/>
</dbReference>
<keyword evidence="2" id="KW-1003">Cell membrane</keyword>
<reference evidence="9" key="1">
    <citation type="journal article" date="2019" name="Int. J. Syst. Evol. Microbiol.">
        <title>The Global Catalogue of Microorganisms (GCM) 10K type strain sequencing project: providing services to taxonomists for standard genome sequencing and annotation.</title>
        <authorList>
            <consortium name="The Broad Institute Genomics Platform"/>
            <consortium name="The Broad Institute Genome Sequencing Center for Infectious Disease"/>
            <person name="Wu L."/>
            <person name="Ma J."/>
        </authorList>
    </citation>
    <scope>NUCLEOTIDE SEQUENCE [LARGE SCALE GENOMIC DNA]</scope>
    <source>
        <strain evidence="9">CGMCC 4.7317</strain>
    </source>
</reference>
<dbReference type="PANTHER" id="PTHR30213:SF0">
    <property type="entry name" value="UPF0761 MEMBRANE PROTEIN YIHY"/>
    <property type="match status" value="1"/>
</dbReference>
<accession>A0ABW1T363</accession>
<gene>
    <name evidence="8" type="ORF">ACFQGU_10430</name>
</gene>
<sequence length="350" mass="37742">MTEPGPEPEQSRRSSASASFWSRVDSASAGWTPAQRRGAATLTESVAIGARVMVSTRFTGLAAEMSFWGIFALPWVLLGAVAGLAWVQSQFGFDLLAQAQQLILDTASKVLTPEVVDEFIEPLVAEMFQYGSTGLSLVSFVIALWSGSRLVATAVQAVVIVSGDKYAGYVRTRARALLLYAASLLVLIPVTILMLAGPDLFSRWLGTSGLWLFWVGFLGATSILFAALYHFSLVPRRPLRRALPGALVAVAGWVLGSIGLRVYLTYSFTRGSLYGIVGAPIAVMLWAYVTSYVVLLGALVNRVIDEWRELSSFPTFAQSLRRLLRPDDAHGVAAADDPGPDDSRVDPAKP</sequence>
<protein>
    <submittedName>
        <fullName evidence="8">YihY/virulence factor BrkB family protein</fullName>
    </submittedName>
</protein>
<dbReference type="EMBL" id="JBHSTI010000008">
    <property type="protein sequence ID" value="MFC6238297.1"/>
    <property type="molecule type" value="Genomic_DNA"/>
</dbReference>
<feature type="transmembrane region" description="Helical" evidence="7">
    <location>
        <begin position="67"/>
        <end position="87"/>
    </location>
</feature>
<name>A0ABW1T363_9ACTN</name>
<evidence type="ECO:0000256" key="2">
    <source>
        <dbReference type="ARBA" id="ARBA00022475"/>
    </source>
</evidence>
<feature type="transmembrane region" description="Helical" evidence="7">
    <location>
        <begin position="174"/>
        <end position="197"/>
    </location>
</feature>